<organism evidence="2 3">
    <name type="scientific">Spongiactinospora rosea</name>
    <dbReference type="NCBI Taxonomy" id="2248750"/>
    <lineage>
        <taxon>Bacteria</taxon>
        <taxon>Bacillati</taxon>
        <taxon>Actinomycetota</taxon>
        <taxon>Actinomycetes</taxon>
        <taxon>Streptosporangiales</taxon>
        <taxon>Streptosporangiaceae</taxon>
        <taxon>Spongiactinospora</taxon>
    </lineage>
</organism>
<keyword evidence="3" id="KW-1185">Reference proteome</keyword>
<dbReference type="EMBL" id="QMEY01000017">
    <property type="protein sequence ID" value="RBQ16432.1"/>
    <property type="molecule type" value="Genomic_DNA"/>
</dbReference>
<protein>
    <recommendedName>
        <fullName evidence="1">DUF4440 domain-containing protein</fullName>
    </recommendedName>
</protein>
<accession>A0A366LT92</accession>
<comment type="caution">
    <text evidence="2">The sequence shown here is derived from an EMBL/GenBank/DDBJ whole genome shotgun (WGS) entry which is preliminary data.</text>
</comment>
<dbReference type="Gene3D" id="3.10.450.50">
    <property type="match status" value="1"/>
</dbReference>
<gene>
    <name evidence="2" type="ORF">DP939_30940</name>
</gene>
<dbReference type="InterPro" id="IPR006311">
    <property type="entry name" value="TAT_signal"/>
</dbReference>
<dbReference type="InterPro" id="IPR032710">
    <property type="entry name" value="NTF2-like_dom_sf"/>
</dbReference>
<dbReference type="Proteomes" id="UP000253303">
    <property type="component" value="Unassembled WGS sequence"/>
</dbReference>
<dbReference type="Pfam" id="PF14534">
    <property type="entry name" value="DUF4440"/>
    <property type="match status" value="1"/>
</dbReference>
<sequence length="218" mass="23645">MGPMLAWTGQSILNFSPSEGAGMPHDNVSDRRGFLRRTGMAVGAATAVPLLGAGPASASPLTAAKPRPVVHPLTRFDVDSTLRFGREFEEAFYRGDHRALASVYAEGARLIAQGTAPVVGRPAIAEFWKSACARARKLGMRRTILHDEQDTSGDLAYMRSRTILKIPAKKGKPITITARAVTTWRREADGVWRMTVDLSNTDVSLESGELPYGTSLKH</sequence>
<dbReference type="AlphaFoldDB" id="A0A366LT92"/>
<dbReference type="SUPFAM" id="SSF54427">
    <property type="entry name" value="NTF2-like"/>
    <property type="match status" value="1"/>
</dbReference>
<name>A0A366LT92_9ACTN</name>
<reference evidence="2 3" key="1">
    <citation type="submission" date="2018-06" db="EMBL/GenBank/DDBJ databases">
        <title>Sphaerisporangium craniellae sp. nov., isolated from a marine sponge in the South China Sea.</title>
        <authorList>
            <person name="Li L."/>
        </authorList>
    </citation>
    <scope>NUCLEOTIDE SEQUENCE [LARGE SCALE GENOMIC DNA]</scope>
    <source>
        <strain evidence="2 3">LHW63015</strain>
    </source>
</reference>
<evidence type="ECO:0000313" key="3">
    <source>
        <dbReference type="Proteomes" id="UP000253303"/>
    </source>
</evidence>
<proteinExistence type="predicted"/>
<evidence type="ECO:0000313" key="2">
    <source>
        <dbReference type="EMBL" id="RBQ16432.1"/>
    </source>
</evidence>
<dbReference type="InterPro" id="IPR027843">
    <property type="entry name" value="DUF4440"/>
</dbReference>
<evidence type="ECO:0000259" key="1">
    <source>
        <dbReference type="Pfam" id="PF14534"/>
    </source>
</evidence>
<feature type="domain" description="DUF4440" evidence="1">
    <location>
        <begin position="86"/>
        <end position="194"/>
    </location>
</feature>
<dbReference type="PROSITE" id="PS51318">
    <property type="entry name" value="TAT"/>
    <property type="match status" value="1"/>
</dbReference>